<name>M2RR95_CERS8</name>
<evidence type="ECO:0000256" key="2">
    <source>
        <dbReference type="SAM" id="Phobius"/>
    </source>
</evidence>
<proteinExistence type="predicted"/>
<feature type="region of interest" description="Disordered" evidence="1">
    <location>
        <begin position="223"/>
        <end position="306"/>
    </location>
</feature>
<protein>
    <recommendedName>
        <fullName evidence="5">Mid2 domain-containing protein</fullName>
    </recommendedName>
</protein>
<feature type="compositionally biased region" description="Pro residues" evidence="1">
    <location>
        <begin position="226"/>
        <end position="236"/>
    </location>
</feature>
<dbReference type="OrthoDB" id="3265734at2759"/>
<organism evidence="3 4">
    <name type="scientific">Ceriporiopsis subvermispora (strain B)</name>
    <name type="common">White-rot fungus</name>
    <name type="synonym">Gelatoporia subvermispora</name>
    <dbReference type="NCBI Taxonomy" id="914234"/>
    <lineage>
        <taxon>Eukaryota</taxon>
        <taxon>Fungi</taxon>
        <taxon>Dikarya</taxon>
        <taxon>Basidiomycota</taxon>
        <taxon>Agaricomycotina</taxon>
        <taxon>Agaricomycetes</taxon>
        <taxon>Polyporales</taxon>
        <taxon>Gelatoporiaceae</taxon>
        <taxon>Gelatoporia</taxon>
    </lineage>
</organism>
<dbReference type="Proteomes" id="UP000016930">
    <property type="component" value="Unassembled WGS sequence"/>
</dbReference>
<sequence>MTEFDSSQVFIDDQDTSITYSGTWQKESQIDNVLKGTLSKATSPGATASYTFNGTALGTFVNVFGSQFPGNQPLSTYSVDDSSPSQFQGSGITKEEDSQQFFSSSIFNGGTHTLVITVTNCSQESPFYLDFLEVISEIPGSSSGSMSATSSSSSVPTAQAVVASHGSSTPVGAIIGGVVGGVAVLVVAAVAVFFFCFRRRNRRPYFYGHAPVGELLGFEGKEVTPYPQPPNSPPPASETGIMPYKPFIPPSASSHTTSPPASETGGSTYVASSSAGGGPSNSSGYVVRNVDHSSPNQPLSKAAQAGLLSAPPSTTFYADSGIRFDQVGEPSASQAGPFAHRLVGEALTDVPPSYSED</sequence>
<evidence type="ECO:0008006" key="5">
    <source>
        <dbReference type="Google" id="ProtNLM"/>
    </source>
</evidence>
<dbReference type="AlphaFoldDB" id="M2RR95"/>
<evidence type="ECO:0000313" key="4">
    <source>
        <dbReference type="Proteomes" id="UP000016930"/>
    </source>
</evidence>
<dbReference type="HOGENOM" id="CLU_063909_0_0_1"/>
<dbReference type="EMBL" id="KB445792">
    <property type="protein sequence ID" value="EMD40962.1"/>
    <property type="molecule type" value="Genomic_DNA"/>
</dbReference>
<dbReference type="Gene3D" id="2.60.120.260">
    <property type="entry name" value="Galactose-binding domain-like"/>
    <property type="match status" value="1"/>
</dbReference>
<evidence type="ECO:0000256" key="1">
    <source>
        <dbReference type="SAM" id="MobiDB-lite"/>
    </source>
</evidence>
<feature type="transmembrane region" description="Helical" evidence="2">
    <location>
        <begin position="173"/>
        <end position="197"/>
    </location>
</feature>
<keyword evidence="2" id="KW-1133">Transmembrane helix</keyword>
<keyword evidence="2" id="KW-0812">Transmembrane</keyword>
<feature type="compositionally biased region" description="Low complexity" evidence="1">
    <location>
        <begin position="250"/>
        <end position="262"/>
    </location>
</feature>
<reference evidence="3 4" key="1">
    <citation type="journal article" date="2012" name="Proc. Natl. Acad. Sci. U.S.A.">
        <title>Comparative genomics of Ceriporiopsis subvermispora and Phanerochaete chrysosporium provide insight into selective ligninolysis.</title>
        <authorList>
            <person name="Fernandez-Fueyo E."/>
            <person name="Ruiz-Duenas F.J."/>
            <person name="Ferreira P."/>
            <person name="Floudas D."/>
            <person name="Hibbett D.S."/>
            <person name="Canessa P."/>
            <person name="Larrondo L.F."/>
            <person name="James T.Y."/>
            <person name="Seelenfreund D."/>
            <person name="Lobos S."/>
            <person name="Polanco R."/>
            <person name="Tello M."/>
            <person name="Honda Y."/>
            <person name="Watanabe T."/>
            <person name="Watanabe T."/>
            <person name="Ryu J.S."/>
            <person name="Kubicek C.P."/>
            <person name="Schmoll M."/>
            <person name="Gaskell J."/>
            <person name="Hammel K.E."/>
            <person name="St John F.J."/>
            <person name="Vanden Wymelenberg A."/>
            <person name="Sabat G."/>
            <person name="Splinter BonDurant S."/>
            <person name="Syed K."/>
            <person name="Yadav J.S."/>
            <person name="Doddapaneni H."/>
            <person name="Subramanian V."/>
            <person name="Lavin J.L."/>
            <person name="Oguiza J.A."/>
            <person name="Perez G."/>
            <person name="Pisabarro A.G."/>
            <person name="Ramirez L."/>
            <person name="Santoyo F."/>
            <person name="Master E."/>
            <person name="Coutinho P.M."/>
            <person name="Henrissat B."/>
            <person name="Lombard V."/>
            <person name="Magnuson J.K."/>
            <person name="Kuees U."/>
            <person name="Hori C."/>
            <person name="Igarashi K."/>
            <person name="Samejima M."/>
            <person name="Held B.W."/>
            <person name="Barry K.W."/>
            <person name="LaButti K.M."/>
            <person name="Lapidus A."/>
            <person name="Lindquist E.A."/>
            <person name="Lucas S.M."/>
            <person name="Riley R."/>
            <person name="Salamov A.A."/>
            <person name="Hoffmeister D."/>
            <person name="Schwenk D."/>
            <person name="Hadar Y."/>
            <person name="Yarden O."/>
            <person name="de Vries R.P."/>
            <person name="Wiebenga A."/>
            <person name="Stenlid J."/>
            <person name="Eastwood D."/>
            <person name="Grigoriev I.V."/>
            <person name="Berka R.M."/>
            <person name="Blanchette R.A."/>
            <person name="Kersten P."/>
            <person name="Martinez A.T."/>
            <person name="Vicuna R."/>
            <person name="Cullen D."/>
        </authorList>
    </citation>
    <scope>NUCLEOTIDE SEQUENCE [LARGE SCALE GENOMIC DNA]</scope>
    <source>
        <strain evidence="3 4">B</strain>
    </source>
</reference>
<keyword evidence="4" id="KW-1185">Reference proteome</keyword>
<keyword evidence="2" id="KW-0472">Membrane</keyword>
<dbReference type="STRING" id="914234.M2RR95"/>
<evidence type="ECO:0000313" key="3">
    <source>
        <dbReference type="EMBL" id="EMD40962.1"/>
    </source>
</evidence>
<gene>
    <name evidence="3" type="ORF">CERSUDRAFT_91715</name>
</gene>
<accession>M2RR95</accession>